<dbReference type="SUPFAM" id="SSF110997">
    <property type="entry name" value="Sporulation related repeat"/>
    <property type="match status" value="1"/>
</dbReference>
<reference evidence="4 5" key="1">
    <citation type="submission" date="2020-02" db="EMBL/GenBank/DDBJ databases">
        <title>Bacillus aquiflavi sp. nov., isolated from yellow water of strong flavor Chinese baijiu in Yibin region of China.</title>
        <authorList>
            <person name="Xie J."/>
        </authorList>
    </citation>
    <scope>NUCLEOTIDE SEQUENCE [LARGE SCALE GENOMIC DNA]</scope>
    <source>
        <strain evidence="4 5">3H-10</strain>
    </source>
</reference>
<dbReference type="InterPro" id="IPR036680">
    <property type="entry name" value="SPOR-like_sf"/>
</dbReference>
<name>A0A6B3W0H7_9BACI</name>
<dbReference type="GO" id="GO:0042834">
    <property type="term" value="F:peptidoglycan binding"/>
    <property type="evidence" value="ECO:0007669"/>
    <property type="project" value="InterPro"/>
</dbReference>
<keyword evidence="5" id="KW-1185">Reference proteome</keyword>
<evidence type="ECO:0000256" key="2">
    <source>
        <dbReference type="SAM" id="Phobius"/>
    </source>
</evidence>
<evidence type="ECO:0000313" key="5">
    <source>
        <dbReference type="Proteomes" id="UP000472971"/>
    </source>
</evidence>
<evidence type="ECO:0000313" key="6">
    <source>
        <dbReference type="Proteomes" id="UP000570010"/>
    </source>
</evidence>
<dbReference type="Proteomes" id="UP000570010">
    <property type="component" value="Unassembled WGS sequence"/>
</dbReference>
<gene>
    <name evidence="4" type="ORF">G4D64_08025</name>
    <name evidence="3" type="ORF">H1Z61_08625</name>
</gene>
<organism evidence="4 5">
    <name type="scientific">Bacillus aquiflavi</name>
    <dbReference type="NCBI Taxonomy" id="2672567"/>
    <lineage>
        <taxon>Bacteria</taxon>
        <taxon>Bacillati</taxon>
        <taxon>Bacillota</taxon>
        <taxon>Bacilli</taxon>
        <taxon>Bacillales</taxon>
        <taxon>Bacillaceae</taxon>
        <taxon>Bacillus</taxon>
    </lineage>
</organism>
<sequence>MDKRENTITIKIDGKNQPFNEQKKVTKKNRQTFNQKSNIAKKKTSKDNSHSLDKDQRLKGASLNSNLGETAAARESMEEEFDWILPEQTDKIEEFTHETTKVEDVRKKGEKGKINWGFVRNGKQRWLIPVFLAVFFAILLGTSFGFFIMKLIITDQTVEEVAKVEETKTINQVEGDAKQFDGDKASVPAFTAYVVQGGVFSSIESAKQIETKLVKKELPVRIVEMNNQAILFISVADSLEHAKEIAAKLAEKDSIDVFAKPFEIDSKKVKGVQKKDKEVLEKNILPLYNTLVGGATNVSMSHAVSQSIKDHIQKQLSTLKKMNIGHENLIKMKEELEKAFTLLNSFNQIPTRKQVAELQNHLLNFVIIYESFNGE</sequence>
<evidence type="ECO:0000313" key="4">
    <source>
        <dbReference type="EMBL" id="NEY81463.1"/>
    </source>
</evidence>
<feature type="transmembrane region" description="Helical" evidence="2">
    <location>
        <begin position="126"/>
        <end position="149"/>
    </location>
</feature>
<evidence type="ECO:0000313" key="3">
    <source>
        <dbReference type="EMBL" id="MBA4537205.1"/>
    </source>
</evidence>
<dbReference type="Proteomes" id="UP000472971">
    <property type="component" value="Unassembled WGS sequence"/>
</dbReference>
<keyword evidence="2" id="KW-0812">Transmembrane</keyword>
<proteinExistence type="predicted"/>
<feature type="compositionally biased region" description="Basic and acidic residues" evidence="1">
    <location>
        <begin position="45"/>
        <end position="56"/>
    </location>
</feature>
<evidence type="ECO:0000256" key="1">
    <source>
        <dbReference type="SAM" id="MobiDB-lite"/>
    </source>
</evidence>
<reference evidence="3 6" key="2">
    <citation type="submission" date="2020-07" db="EMBL/GenBank/DDBJ databases">
        <authorList>
            <person name="Feng H."/>
        </authorList>
    </citation>
    <scope>NUCLEOTIDE SEQUENCE [LARGE SCALE GENOMIC DNA]</scope>
    <source>
        <strain evidence="3">S-12</strain>
        <strain evidence="6">s-12</strain>
    </source>
</reference>
<dbReference type="RefSeq" id="WP_163241855.1">
    <property type="nucleotide sequence ID" value="NZ_JAAIWN010000015.1"/>
</dbReference>
<keyword evidence="2" id="KW-1133">Transmembrane helix</keyword>
<keyword evidence="2" id="KW-0472">Membrane</keyword>
<dbReference type="EMBL" id="JACEIO010000017">
    <property type="protein sequence ID" value="MBA4537205.1"/>
    <property type="molecule type" value="Genomic_DNA"/>
</dbReference>
<accession>A0A6B3W0H7</accession>
<dbReference type="AlphaFoldDB" id="A0A6B3W0H7"/>
<dbReference type="EMBL" id="JAAIWN010000015">
    <property type="protein sequence ID" value="NEY81463.1"/>
    <property type="molecule type" value="Genomic_DNA"/>
</dbReference>
<feature type="region of interest" description="Disordered" evidence="1">
    <location>
        <begin position="1"/>
        <end position="56"/>
    </location>
</feature>
<evidence type="ECO:0008006" key="7">
    <source>
        <dbReference type="Google" id="ProtNLM"/>
    </source>
</evidence>
<protein>
    <recommendedName>
        <fullName evidence="7">SPOR domain-containing protein</fullName>
    </recommendedName>
</protein>
<comment type="caution">
    <text evidence="4">The sequence shown here is derived from an EMBL/GenBank/DDBJ whole genome shotgun (WGS) entry which is preliminary data.</text>
</comment>